<keyword evidence="3" id="KW-1185">Reference proteome</keyword>
<feature type="region of interest" description="Disordered" evidence="1">
    <location>
        <begin position="115"/>
        <end position="166"/>
    </location>
</feature>
<gene>
    <name evidence="2" type="ORF">SCOCK_290052</name>
</gene>
<organism evidence="2 3">
    <name type="scientific">Actinacidiphila cocklensis</name>
    <dbReference type="NCBI Taxonomy" id="887465"/>
    <lineage>
        <taxon>Bacteria</taxon>
        <taxon>Bacillati</taxon>
        <taxon>Actinomycetota</taxon>
        <taxon>Actinomycetes</taxon>
        <taxon>Kitasatosporales</taxon>
        <taxon>Streptomycetaceae</taxon>
        <taxon>Actinacidiphila</taxon>
    </lineage>
</organism>
<dbReference type="RefSeq" id="WP_251491438.1">
    <property type="nucleotide sequence ID" value="NZ_CAJSLV010000058.1"/>
</dbReference>
<dbReference type="AlphaFoldDB" id="A0A9W4GRI1"/>
<evidence type="ECO:0000313" key="3">
    <source>
        <dbReference type="Proteomes" id="UP001152519"/>
    </source>
</evidence>
<sequence>MERQTESAHATAVYLRCYPRDGWAVMSLHRILDRYALDLGLSWPNAFIDNGISSHQAAPRRANLEVAGAAGCSGVILIPGPWVFALDDGAARPAVDRFTAQGCEITELPRHLGAAAAPSAEPARTHDRQVRLTHPSAGLPSHPGGTPGGAVDRLPSAGLASWDTGP</sequence>
<comment type="caution">
    <text evidence="2">The sequence shown here is derived from an EMBL/GenBank/DDBJ whole genome shotgun (WGS) entry which is preliminary data.</text>
</comment>
<proteinExistence type="predicted"/>
<name>A0A9W4GRI1_9ACTN</name>
<protein>
    <submittedName>
        <fullName evidence="2">Uncharacterized protein</fullName>
    </submittedName>
</protein>
<evidence type="ECO:0000256" key="1">
    <source>
        <dbReference type="SAM" id="MobiDB-lite"/>
    </source>
</evidence>
<evidence type="ECO:0000313" key="2">
    <source>
        <dbReference type="EMBL" id="CAG6394716.1"/>
    </source>
</evidence>
<dbReference type="Proteomes" id="UP001152519">
    <property type="component" value="Unassembled WGS sequence"/>
</dbReference>
<dbReference type="EMBL" id="CAJSLV010000058">
    <property type="protein sequence ID" value="CAG6394716.1"/>
    <property type="molecule type" value="Genomic_DNA"/>
</dbReference>
<accession>A0A9W4GRI1</accession>
<reference evidence="2" key="1">
    <citation type="submission" date="2021-05" db="EMBL/GenBank/DDBJ databases">
        <authorList>
            <person name="Arsene-Ploetze F."/>
        </authorList>
    </citation>
    <scope>NUCLEOTIDE SEQUENCE</scope>
    <source>
        <strain evidence="2">DSM 42138</strain>
    </source>
</reference>